<comment type="caution">
    <text evidence="1">The sequence shown here is derived from an EMBL/GenBank/DDBJ whole genome shotgun (WGS) entry which is preliminary data.</text>
</comment>
<dbReference type="InterPro" id="IPR018714">
    <property type="entry name" value="DUF2237"/>
</dbReference>
<keyword evidence="2" id="KW-1185">Reference proteome</keyword>
<protein>
    <submittedName>
        <fullName evidence="1">DUF2237 domain-containing protein</fullName>
    </submittedName>
</protein>
<reference evidence="1" key="1">
    <citation type="submission" date="2020-08" db="EMBL/GenBank/DDBJ databases">
        <title>Lewinella bacteria from marine environments.</title>
        <authorList>
            <person name="Zhong Y."/>
        </authorList>
    </citation>
    <scope>NUCLEOTIDE SEQUENCE</scope>
    <source>
        <strain evidence="1">KCTC 42187</strain>
    </source>
</reference>
<sequence>MKNIFGETLKPCCTNPLTGFYRDGFCRTNQEDNEKHVVCAVVTEEFLNYSKSKGNDLITPRPEYAFPGLQPGDKWCLCALRWKEAFEAGVAPKVVLEATDERALAYIDINDLISHAEKDRV</sequence>
<dbReference type="RefSeq" id="WP_187465677.1">
    <property type="nucleotide sequence ID" value="NZ_JACSIT010000067.1"/>
</dbReference>
<dbReference type="PANTHER" id="PTHR37466">
    <property type="entry name" value="SLR1628 PROTEIN"/>
    <property type="match status" value="1"/>
</dbReference>
<gene>
    <name evidence="1" type="ORF">H9S92_05365</name>
</gene>
<name>A0A923PG96_9BACT</name>
<dbReference type="Pfam" id="PF09996">
    <property type="entry name" value="DUF2237"/>
    <property type="match status" value="1"/>
</dbReference>
<evidence type="ECO:0000313" key="2">
    <source>
        <dbReference type="Proteomes" id="UP000650081"/>
    </source>
</evidence>
<accession>A0A923PG96</accession>
<dbReference type="Proteomes" id="UP000650081">
    <property type="component" value="Unassembled WGS sequence"/>
</dbReference>
<dbReference type="Gene3D" id="3.30.56.110">
    <property type="entry name" value="Protein of unknown function DUF2237"/>
    <property type="match status" value="1"/>
</dbReference>
<dbReference type="EMBL" id="JACSIT010000067">
    <property type="protein sequence ID" value="MBC6993578.1"/>
    <property type="molecule type" value="Genomic_DNA"/>
</dbReference>
<proteinExistence type="predicted"/>
<dbReference type="AlphaFoldDB" id="A0A923PG96"/>
<organism evidence="1 2">
    <name type="scientific">Neolewinella lacunae</name>
    <dbReference type="NCBI Taxonomy" id="1517758"/>
    <lineage>
        <taxon>Bacteria</taxon>
        <taxon>Pseudomonadati</taxon>
        <taxon>Bacteroidota</taxon>
        <taxon>Saprospiria</taxon>
        <taxon>Saprospirales</taxon>
        <taxon>Lewinellaceae</taxon>
        <taxon>Neolewinella</taxon>
    </lineage>
</organism>
<evidence type="ECO:0000313" key="1">
    <source>
        <dbReference type="EMBL" id="MBC6993578.1"/>
    </source>
</evidence>
<dbReference type="PANTHER" id="PTHR37466:SF1">
    <property type="entry name" value="SLR1628 PROTEIN"/>
    <property type="match status" value="1"/>
</dbReference>